<feature type="transmembrane region" description="Helical" evidence="6">
    <location>
        <begin position="43"/>
        <end position="64"/>
    </location>
</feature>
<dbReference type="Proteomes" id="UP000824504">
    <property type="component" value="Chromosome"/>
</dbReference>
<protein>
    <submittedName>
        <fullName evidence="8">MFS transporter</fullName>
    </submittedName>
</protein>
<keyword evidence="5 6" id="KW-0472">Membrane</keyword>
<evidence type="ECO:0000256" key="1">
    <source>
        <dbReference type="ARBA" id="ARBA00004651"/>
    </source>
</evidence>
<feature type="transmembrane region" description="Helical" evidence="6">
    <location>
        <begin position="110"/>
        <end position="139"/>
    </location>
</feature>
<dbReference type="PANTHER" id="PTHR23513:SF6">
    <property type="entry name" value="MAJOR FACILITATOR SUPERFAMILY ASSOCIATED DOMAIN-CONTAINING PROTEIN"/>
    <property type="match status" value="1"/>
</dbReference>
<evidence type="ECO:0000256" key="6">
    <source>
        <dbReference type="SAM" id="Phobius"/>
    </source>
</evidence>
<evidence type="ECO:0000256" key="4">
    <source>
        <dbReference type="ARBA" id="ARBA00022989"/>
    </source>
</evidence>
<reference evidence="8 9" key="1">
    <citation type="submission" date="2021-07" db="EMBL/GenBank/DDBJ databases">
        <title>complete genome sequencing of Tessaracoccus sp.J1M15.</title>
        <authorList>
            <person name="Bae J.-W."/>
            <person name="Kim D.-y."/>
        </authorList>
    </citation>
    <scope>NUCLEOTIDE SEQUENCE [LARGE SCALE GENOMIC DNA]</scope>
    <source>
        <strain evidence="8 9">J1M15</strain>
    </source>
</reference>
<keyword evidence="4 6" id="KW-1133">Transmembrane helix</keyword>
<name>A0ABX8SH10_9ACTN</name>
<dbReference type="PROSITE" id="PS50850">
    <property type="entry name" value="MFS"/>
    <property type="match status" value="1"/>
</dbReference>
<accession>A0ABX8SH10</accession>
<dbReference type="EMBL" id="CP079216">
    <property type="protein sequence ID" value="QXT62661.1"/>
    <property type="molecule type" value="Genomic_DNA"/>
</dbReference>
<evidence type="ECO:0000256" key="3">
    <source>
        <dbReference type="ARBA" id="ARBA00022692"/>
    </source>
</evidence>
<feature type="transmembrane region" description="Helical" evidence="6">
    <location>
        <begin position="402"/>
        <end position="423"/>
    </location>
</feature>
<dbReference type="Pfam" id="PF07690">
    <property type="entry name" value="MFS_1"/>
    <property type="match status" value="1"/>
</dbReference>
<evidence type="ECO:0000313" key="9">
    <source>
        <dbReference type="Proteomes" id="UP000824504"/>
    </source>
</evidence>
<feature type="transmembrane region" description="Helical" evidence="6">
    <location>
        <begin position="76"/>
        <end position="98"/>
    </location>
</feature>
<feature type="transmembrane region" description="Helical" evidence="6">
    <location>
        <begin position="178"/>
        <end position="197"/>
    </location>
</feature>
<keyword evidence="9" id="KW-1185">Reference proteome</keyword>
<gene>
    <name evidence="8" type="ORF">KDB89_13130</name>
</gene>
<keyword evidence="3 6" id="KW-0812">Transmembrane</keyword>
<feature type="transmembrane region" description="Helical" evidence="6">
    <location>
        <begin position="12"/>
        <end position="37"/>
    </location>
</feature>
<dbReference type="CDD" id="cd06173">
    <property type="entry name" value="MFS_MefA_like"/>
    <property type="match status" value="1"/>
</dbReference>
<sequence length="451" mass="48471">MPTSQERSRAFTHVLINSAAASLGTAFIWFGITFWAYLETRSVLATSFLGGAYMLGMAVLGVPFGGLIDRLRKHTAMMISAIATTAFFLLGGLIFLLVPADHLSDMGRPWFWIFSILILLGALVAMIRSLALSTCVTILVDSDKRANANGLVGAVQGMTMLVVGMLSGLAIGQLGLGWTLFISIVAVVGSLIHLLLIQIPEPTIVHAEGTPKAVDFGAAWRAIIVVPGLIGLIIFSTFNNFLGGVFMGLLDPYGLELLSVEAWGILFGLCSIGFMVGGAIIAWTGLGRLPLRTLLQACMAMWVVSALFTIRDQVWLLAVGVFLYMVLMPFIEASEQTLLQRVVPLEKQGRVFGFAQAVEVSAAPLSAFIIGPVAEFWLIPYAQSPEGVATWSWLIGTGRARGIALVFVLFSLLGLVLTAAVFFTRTYRRLNESYLAGDVNIDVVPSPDPAP</sequence>
<organism evidence="8 9">
    <name type="scientific">Tessaracoccus palaemonis</name>
    <dbReference type="NCBI Taxonomy" id="2829499"/>
    <lineage>
        <taxon>Bacteria</taxon>
        <taxon>Bacillati</taxon>
        <taxon>Actinomycetota</taxon>
        <taxon>Actinomycetes</taxon>
        <taxon>Propionibacteriales</taxon>
        <taxon>Propionibacteriaceae</taxon>
        <taxon>Tessaracoccus</taxon>
    </lineage>
</organism>
<comment type="subcellular location">
    <subcellularLocation>
        <location evidence="1">Cell membrane</location>
        <topology evidence="1">Multi-pass membrane protein</topology>
    </subcellularLocation>
</comment>
<dbReference type="RefSeq" id="WP_219081774.1">
    <property type="nucleotide sequence ID" value="NZ_CP079216.1"/>
</dbReference>
<feature type="transmembrane region" description="Helical" evidence="6">
    <location>
        <begin position="151"/>
        <end position="172"/>
    </location>
</feature>
<evidence type="ECO:0000256" key="5">
    <source>
        <dbReference type="ARBA" id="ARBA00023136"/>
    </source>
</evidence>
<evidence type="ECO:0000259" key="7">
    <source>
        <dbReference type="PROSITE" id="PS50850"/>
    </source>
</evidence>
<evidence type="ECO:0000313" key="8">
    <source>
        <dbReference type="EMBL" id="QXT62661.1"/>
    </source>
</evidence>
<feature type="transmembrane region" description="Helical" evidence="6">
    <location>
        <begin position="351"/>
        <end position="382"/>
    </location>
</feature>
<feature type="transmembrane region" description="Helical" evidence="6">
    <location>
        <begin position="314"/>
        <end position="331"/>
    </location>
</feature>
<keyword evidence="2" id="KW-1003">Cell membrane</keyword>
<feature type="transmembrane region" description="Helical" evidence="6">
    <location>
        <begin position="289"/>
        <end position="308"/>
    </location>
</feature>
<feature type="domain" description="Major facilitator superfamily (MFS) profile" evidence="7">
    <location>
        <begin position="1"/>
        <end position="429"/>
    </location>
</feature>
<feature type="transmembrane region" description="Helical" evidence="6">
    <location>
        <begin position="218"/>
        <end position="242"/>
    </location>
</feature>
<proteinExistence type="predicted"/>
<dbReference type="InterPro" id="IPR020846">
    <property type="entry name" value="MFS_dom"/>
</dbReference>
<feature type="transmembrane region" description="Helical" evidence="6">
    <location>
        <begin position="262"/>
        <end position="282"/>
    </location>
</feature>
<evidence type="ECO:0000256" key="2">
    <source>
        <dbReference type="ARBA" id="ARBA00022475"/>
    </source>
</evidence>
<dbReference type="PANTHER" id="PTHR23513">
    <property type="entry name" value="INTEGRAL MEMBRANE EFFLUX PROTEIN-RELATED"/>
    <property type="match status" value="1"/>
</dbReference>
<dbReference type="InterPro" id="IPR011701">
    <property type="entry name" value="MFS"/>
</dbReference>